<sequence>MSTQAANTKLFFSFGVLVGLTIATQPVLSQTSSFEPICQVSSFSGFCRYTPSAPLVTTPTPEPSPYTDKDIATYDRPFDVNSLWNIRPRQVIFGSSVIPTSTYFPLIGTGKYSTTAFEAKPSDESMTVYPPPGAHGVWDPDSESNLPSITIPHWPADTVPASGTDGHADIVDAESGIIHSFWQLRKTNGRWTAVQYAWSRLDGRGWGDGVHYFQGARAAGVPSMAGLIRKKEINDGASQYYHALAMSLTYTGMSQYEQYVFPATSGDRTWKENSGRFPTGALLMLPPTFDSTKISNPDLRKVVNTLKTYGAYVIDRNVGTPFYIYVENGTNFNLHKGGWNSPVGNDLHRIREALRQVTYAKDWVNNRGEPVQSLAPLNLTTMRGPWKPVIQGAPYPVYDSLSQSAVFGPTDKAYAAESGSGRSISRIKWAKPEKGKLYEFRVHATNGGRAYLRYWGGGVEQFHTRPLADGETFRLHWPSTDGVSILGVVSGVGEKTSIRTTLTEVIE</sequence>
<reference evidence="1" key="1">
    <citation type="submission" date="2022-07" db="EMBL/GenBank/DDBJ databases">
        <authorList>
            <person name="Xamxidin M."/>
        </authorList>
    </citation>
    <scope>NUCLEOTIDE SEQUENCE</scope>
    <source>
        <strain evidence="1">YS8-69</strain>
    </source>
</reference>
<evidence type="ECO:0000313" key="1">
    <source>
        <dbReference type="EMBL" id="MCR2745926.1"/>
    </source>
</evidence>
<comment type="caution">
    <text evidence="1">The sequence shown here is derived from an EMBL/GenBank/DDBJ whole genome shotgun (WGS) entry which is preliminary data.</text>
</comment>
<proteinExistence type="predicted"/>
<name>A0ABT1XF70_9BURK</name>
<dbReference type="Proteomes" id="UP001165267">
    <property type="component" value="Unassembled WGS sequence"/>
</dbReference>
<dbReference type="EMBL" id="JANKHG010000014">
    <property type="protein sequence ID" value="MCR2745926.1"/>
    <property type="molecule type" value="Genomic_DNA"/>
</dbReference>
<gene>
    <name evidence="1" type="ORF">NSP04_04615</name>
</gene>
<dbReference type="RefSeq" id="WP_257511153.1">
    <property type="nucleotide sequence ID" value="NZ_JANKHG010000014.1"/>
</dbReference>
<evidence type="ECO:0000313" key="2">
    <source>
        <dbReference type="Proteomes" id="UP001165267"/>
    </source>
</evidence>
<organism evidence="1 2">
    <name type="scientific">Limnobacter parvus</name>
    <dbReference type="NCBI Taxonomy" id="2939690"/>
    <lineage>
        <taxon>Bacteria</taxon>
        <taxon>Pseudomonadati</taxon>
        <taxon>Pseudomonadota</taxon>
        <taxon>Betaproteobacteria</taxon>
        <taxon>Burkholderiales</taxon>
        <taxon>Burkholderiaceae</taxon>
        <taxon>Limnobacter</taxon>
    </lineage>
</organism>
<protein>
    <submittedName>
        <fullName evidence="1">Atrophin-1 multi-domain protein</fullName>
    </submittedName>
</protein>
<keyword evidence="2" id="KW-1185">Reference proteome</keyword>
<accession>A0ABT1XF70</accession>